<dbReference type="EMBL" id="CM027689">
    <property type="protein sequence ID" value="KAG0515205.1"/>
    <property type="molecule type" value="Genomic_DNA"/>
</dbReference>
<proteinExistence type="predicted"/>
<evidence type="ECO:0000313" key="2">
    <source>
        <dbReference type="Proteomes" id="UP000807115"/>
    </source>
</evidence>
<organism evidence="1 2">
    <name type="scientific">Sorghum bicolor</name>
    <name type="common">Sorghum</name>
    <name type="synonym">Sorghum vulgare</name>
    <dbReference type="NCBI Taxonomy" id="4558"/>
    <lineage>
        <taxon>Eukaryota</taxon>
        <taxon>Viridiplantae</taxon>
        <taxon>Streptophyta</taxon>
        <taxon>Embryophyta</taxon>
        <taxon>Tracheophyta</taxon>
        <taxon>Spermatophyta</taxon>
        <taxon>Magnoliopsida</taxon>
        <taxon>Liliopsida</taxon>
        <taxon>Poales</taxon>
        <taxon>Poaceae</taxon>
        <taxon>PACMAD clade</taxon>
        <taxon>Panicoideae</taxon>
        <taxon>Andropogonodae</taxon>
        <taxon>Andropogoneae</taxon>
        <taxon>Sorghinae</taxon>
        <taxon>Sorghum</taxon>
    </lineage>
</organism>
<reference evidence="1" key="1">
    <citation type="journal article" date="2019" name="BMC Genomics">
        <title>A new reference genome for Sorghum bicolor reveals high levels of sequence similarity between sweet and grain genotypes: implications for the genetics of sugar metabolism.</title>
        <authorList>
            <person name="Cooper E.A."/>
            <person name="Brenton Z.W."/>
            <person name="Flinn B.S."/>
            <person name="Jenkins J."/>
            <person name="Shu S."/>
            <person name="Flowers D."/>
            <person name="Luo F."/>
            <person name="Wang Y."/>
            <person name="Xia P."/>
            <person name="Barry K."/>
            <person name="Daum C."/>
            <person name="Lipzen A."/>
            <person name="Yoshinaga Y."/>
            <person name="Schmutz J."/>
            <person name="Saski C."/>
            <person name="Vermerris W."/>
            <person name="Kresovich S."/>
        </authorList>
    </citation>
    <scope>NUCLEOTIDE SEQUENCE</scope>
</reference>
<evidence type="ECO:0000313" key="1">
    <source>
        <dbReference type="EMBL" id="KAG0515205.1"/>
    </source>
</evidence>
<comment type="caution">
    <text evidence="1">The sequence shown here is derived from an EMBL/GenBank/DDBJ whole genome shotgun (WGS) entry which is preliminary data.</text>
</comment>
<accession>A0A921Q6X5</accession>
<name>A0A921Q6X5_SORBI</name>
<gene>
    <name evidence="1" type="ORF">BDA96_10G258500</name>
</gene>
<protein>
    <submittedName>
        <fullName evidence="1">Uncharacterized protein</fullName>
    </submittedName>
</protein>
<dbReference type="AlphaFoldDB" id="A0A921Q6X5"/>
<dbReference type="Proteomes" id="UP000807115">
    <property type="component" value="Chromosome 10"/>
</dbReference>
<reference evidence="1" key="2">
    <citation type="submission" date="2020-10" db="EMBL/GenBank/DDBJ databases">
        <authorList>
            <person name="Cooper E.A."/>
            <person name="Brenton Z.W."/>
            <person name="Flinn B.S."/>
            <person name="Jenkins J."/>
            <person name="Shu S."/>
            <person name="Flowers D."/>
            <person name="Luo F."/>
            <person name="Wang Y."/>
            <person name="Xia P."/>
            <person name="Barry K."/>
            <person name="Daum C."/>
            <person name="Lipzen A."/>
            <person name="Yoshinaga Y."/>
            <person name="Schmutz J."/>
            <person name="Saski C."/>
            <person name="Vermerris W."/>
            <person name="Kresovich S."/>
        </authorList>
    </citation>
    <scope>NUCLEOTIDE SEQUENCE</scope>
</reference>
<sequence length="81" mass="8682">MQPKRRMAVAASGENATHLVGHGGGMEQRDGMAFDGRQGVMTGWTCACLILRCGLTPSYLALLYFTLPPNPLCFAPLRGSL</sequence>